<organism evidence="1 2">
    <name type="scientific">Nothophoma quercina</name>
    <dbReference type="NCBI Taxonomy" id="749835"/>
    <lineage>
        <taxon>Eukaryota</taxon>
        <taxon>Fungi</taxon>
        <taxon>Dikarya</taxon>
        <taxon>Ascomycota</taxon>
        <taxon>Pezizomycotina</taxon>
        <taxon>Dothideomycetes</taxon>
        <taxon>Pleosporomycetidae</taxon>
        <taxon>Pleosporales</taxon>
        <taxon>Pleosporineae</taxon>
        <taxon>Didymellaceae</taxon>
        <taxon>Nothophoma</taxon>
    </lineage>
</organism>
<proteinExistence type="predicted"/>
<dbReference type="Proteomes" id="UP001521222">
    <property type="component" value="Unassembled WGS sequence"/>
</dbReference>
<evidence type="ECO:0000313" key="2">
    <source>
        <dbReference type="Proteomes" id="UP001521222"/>
    </source>
</evidence>
<sequence length="194" mass="21698">MSDLSPQSSGVPLDPLKLEILLRLRWSILGSASDILVTPNLDHNGTKKLEPFLSHPLAMESIIEPSTYRIQSGCTDISGAKHFRQVPENYQYELQTIETADGSLITIKDFVVQVHSHLKQKLDVIVNYRRMVGFNARPPPPQAKVGPDSRIAYYMPGQHGIFFKEASSSTADYRFLVSLSTFMERESGKSAEAF</sequence>
<accession>A0ABR3QPZ1</accession>
<name>A0ABR3QPZ1_9PLEO</name>
<evidence type="ECO:0000313" key="1">
    <source>
        <dbReference type="EMBL" id="KAL1594215.1"/>
    </source>
</evidence>
<protein>
    <submittedName>
        <fullName evidence="1">Uncharacterized protein</fullName>
    </submittedName>
</protein>
<comment type="caution">
    <text evidence="1">The sequence shown here is derived from an EMBL/GenBank/DDBJ whole genome shotgun (WGS) entry which is preliminary data.</text>
</comment>
<dbReference type="EMBL" id="JAKIXB020000036">
    <property type="protein sequence ID" value="KAL1594215.1"/>
    <property type="molecule type" value="Genomic_DNA"/>
</dbReference>
<gene>
    <name evidence="1" type="ORF">SLS59_008837</name>
</gene>
<keyword evidence="2" id="KW-1185">Reference proteome</keyword>
<reference evidence="1 2" key="1">
    <citation type="submission" date="2024-02" db="EMBL/GenBank/DDBJ databases">
        <title>De novo assembly and annotation of 12 fungi associated with fruit tree decline syndrome in Ontario, Canada.</title>
        <authorList>
            <person name="Sulman M."/>
            <person name="Ellouze W."/>
            <person name="Ilyukhin E."/>
        </authorList>
    </citation>
    <scope>NUCLEOTIDE SEQUENCE [LARGE SCALE GENOMIC DNA]</scope>
    <source>
        <strain evidence="1 2">M97-236</strain>
    </source>
</reference>